<comment type="caution">
    <text evidence="3">The sequence shown here is derived from an EMBL/GenBank/DDBJ whole genome shotgun (WGS) entry which is preliminary data.</text>
</comment>
<evidence type="ECO:0008006" key="5">
    <source>
        <dbReference type="Google" id="ProtNLM"/>
    </source>
</evidence>
<protein>
    <recommendedName>
        <fullName evidence="5">Lipoprotein</fullName>
    </recommendedName>
</protein>
<keyword evidence="1" id="KW-0175">Coiled coil</keyword>
<dbReference type="Proteomes" id="UP000746160">
    <property type="component" value="Unassembled WGS sequence"/>
</dbReference>
<dbReference type="EMBL" id="JABZFG010000008">
    <property type="protein sequence ID" value="MBW0602805.1"/>
    <property type="molecule type" value="Genomic_DNA"/>
</dbReference>
<proteinExistence type="predicted"/>
<feature type="coiled-coil region" evidence="1">
    <location>
        <begin position="104"/>
        <end position="170"/>
    </location>
</feature>
<reference evidence="3" key="1">
    <citation type="journal article" date="2021" name="Genes Genomics">
        <title>Comparative genomic analysis of Mycoplasma anatis strains.</title>
        <authorList>
            <person name="Zhou Q."/>
            <person name="Mai K."/>
            <person name="Yang D."/>
            <person name="Liu J."/>
            <person name="Yan Z."/>
            <person name="Luo C."/>
            <person name="Tan Y."/>
            <person name="Cao S."/>
            <person name="Zhou Q."/>
            <person name="Chen L."/>
            <person name="Chen F."/>
        </authorList>
    </citation>
    <scope>NUCLEOTIDE SEQUENCE</scope>
    <source>
        <strain evidence="3">DP07</strain>
    </source>
</reference>
<name>A0A9Q3QEV6_9BACT</name>
<dbReference type="AlphaFoldDB" id="A0A9Q3QEV6"/>
<keyword evidence="2" id="KW-0732">Signal</keyword>
<gene>
    <name evidence="3" type="ORF">MADP07_00539</name>
</gene>
<evidence type="ECO:0000256" key="1">
    <source>
        <dbReference type="SAM" id="Coils"/>
    </source>
</evidence>
<feature type="chain" id="PRO_5040125722" description="Lipoprotein" evidence="2">
    <location>
        <begin position="20"/>
        <end position="1063"/>
    </location>
</feature>
<evidence type="ECO:0000313" key="4">
    <source>
        <dbReference type="Proteomes" id="UP000746160"/>
    </source>
</evidence>
<sequence>MKKAKYILSTGALSSVGLASLCFVSCEDTNSEEYIYKTHNIEIKLLLNKCFETLNSMNGSLISAPNDYPELMKKFQDFQGKYNEANKTKKISLDYYKSLVEFDLSLVNKLNSNIETKLNELRNQVKELQKEKDTLSSLTKEEAHEKQQQINKLNAQLNKIQGELDSIKNKWVQRNYSAKDTLLDLTKLTIDTFNVLEKNSQLQSFYEEYKEFFKNESVKYNEILDEEDNYSNLNSFTYRIIQATLRISLINDTATNKLGLSKEQFHFPLDPQTAKNNAFDTLFDWRVSNLEKLLAHLSNQSLEINDKEQIIQTIQTIKQRYIEKKQEAKTAYEQAVYFGYLEQNYWSVLIKEGSINEFIPQLKAGFNVSEIFNNGKITDQEVIKKINDFAEQNRQRINNIVKKYWADLKSIYNSKIYNSLFNNAYDYKYILYDQSVKSINEIMGKLFENSLVDLKLQEQLNKEFFDSQILKINNEASKILRLENGSYKGLIADTIKSIDVNSPFYNSILQKFSYLDDSTNVSKAYRMSSESVQDSYNRYLALKMELVKIQTALKVLNIWKAQEINLSSDNGLRELMHLDDEYNKYIEIFNKTKEEAERLDELRKQTTEAQIAKIEELKDLVYQAFEDSYSAWNLEDFTNKKQTIVNLLQQSKDGLAENYGEGKLLTQSADLDYLTSFFSEKFDEIKSIVALSDDEANAKFREIKDLVSSINSEFSNVLDLIRGDASQVSPIETETKKKTRFENWMNKITGLKSNANNVEEQKTAIKNIWSQLNIIESDIYDYYDGFGDEIFTNAASAKSEIRKIRNEIINSETLFDSEINTKFNEVNSQLDIIIKDLRDLVKSSEEKIAKYNQDAEINQPGYEFKLKALNAKAINDVVSGQEIYVLLRNFFQDQENYVKFRNSFLDKDEKKQVDHNAYLITTKNTSDYIDSQKYKSLTEIDITSIFFNDNRENDDNVSIIKSQFKSDLMSKEMEYYKALNKLIFNEENLSIDEIKQELSRTRQAYYSKLYENGVLIENNSSTKFRTDDLGVNPSFDKFLDLVLEYSQIIASQKVLAEINELNK</sequence>
<dbReference type="RefSeq" id="WP_218675355.1">
    <property type="nucleotide sequence ID" value="NZ_JABZFD010000016.1"/>
</dbReference>
<organism evidence="3 4">
    <name type="scientific">Mycoplasmopsis anatis</name>
    <dbReference type="NCBI Taxonomy" id="171279"/>
    <lineage>
        <taxon>Bacteria</taxon>
        <taxon>Bacillati</taxon>
        <taxon>Mycoplasmatota</taxon>
        <taxon>Mycoplasmoidales</taxon>
        <taxon>Metamycoplasmataceae</taxon>
        <taxon>Mycoplasmopsis</taxon>
    </lineage>
</organism>
<evidence type="ECO:0000313" key="3">
    <source>
        <dbReference type="EMBL" id="MBW0602805.1"/>
    </source>
</evidence>
<accession>A0A9Q3QEV6</accession>
<evidence type="ECO:0000256" key="2">
    <source>
        <dbReference type="SAM" id="SignalP"/>
    </source>
</evidence>
<feature type="signal peptide" evidence="2">
    <location>
        <begin position="1"/>
        <end position="19"/>
    </location>
</feature>